<feature type="compositionally biased region" description="Pro residues" evidence="7">
    <location>
        <begin position="60"/>
        <end position="70"/>
    </location>
</feature>
<evidence type="ECO:0000256" key="5">
    <source>
        <dbReference type="ARBA" id="ARBA00023163"/>
    </source>
</evidence>
<dbReference type="EMBL" id="JAANBB010000070">
    <property type="protein sequence ID" value="KAF7551853.1"/>
    <property type="molecule type" value="Genomic_DNA"/>
</dbReference>
<protein>
    <recommendedName>
        <fullName evidence="8">Zn(2)-C6 fungal-type domain-containing protein</fullName>
    </recommendedName>
</protein>
<comment type="caution">
    <text evidence="9">The sequence shown here is derived from an EMBL/GenBank/DDBJ whole genome shotgun (WGS) entry which is preliminary data.</text>
</comment>
<evidence type="ECO:0000256" key="7">
    <source>
        <dbReference type="SAM" id="MobiDB-lite"/>
    </source>
</evidence>
<evidence type="ECO:0000259" key="8">
    <source>
        <dbReference type="PROSITE" id="PS50048"/>
    </source>
</evidence>
<evidence type="ECO:0000313" key="9">
    <source>
        <dbReference type="EMBL" id="KAF7551853.1"/>
    </source>
</evidence>
<keyword evidence="3" id="KW-0805">Transcription regulation</keyword>
<dbReference type="GO" id="GO:0006351">
    <property type="term" value="P:DNA-templated transcription"/>
    <property type="evidence" value="ECO:0007669"/>
    <property type="project" value="InterPro"/>
</dbReference>
<dbReference type="InterPro" id="IPR050987">
    <property type="entry name" value="AtrR-like"/>
</dbReference>
<sequence>MATMYTPPEETEVARSNRRKVCDLCFTKKIKCDMLKPVCSNCILYKADCKTSIIRRKANPPKPKPAPPSQPVLGSGESMEARLARIEKQLQEVLDTAKDAHRPAGANRVPQANSGSSDDFDQADTTADPAMQEPVLNEVRASNPWRFDPIQPHVYNGPEPDAFALPPLDEILPTIDHYFDGFNSVIPLFHHPTFMKMLYSWYNDPTPRDRGTWAAVQIVLALGYRTPKLTAMDTPAVQIEKADRCLKSAQAVLSELVTRDWDMVGVQILLGVVMLFQNSRDPKPASVIIGTAVKLAHRLGLHAAEASKLFTPEETEQRSRVFWIAYTLDKDISLRAYTPSSLFDDDIDIPLPAMAPTDDTGFIWTQNGQAHFNYHRRRVELAHIEGKVYDLLYSNRATKIKGLERQQRVARLQAMLEKWYERIPPVFQIEQVAANVGPSQLVQLTKMHHAFLLAEVMTHGIYSHNADWVNRISSFSRSAIRSMALVPNKFKNPTCISNKDQSAPLPEGWNKCVEISRGCMNLFQGATPTECLVCCAHFSGLIIILANMSLNPSHELVAFDQHLALRALNLFDKLLEIIDDEGFRALRTVVGELNQKAHEAVETHRLESLESSKGVFDSLNTEFDNLNGASELEFLPQDSEFDGIDGPFGAFNVPDEFEESIFAQLDGATNLRGIPAIADLDEFLR</sequence>
<dbReference type="SUPFAM" id="SSF57701">
    <property type="entry name" value="Zn2/Cys6 DNA-binding domain"/>
    <property type="match status" value="1"/>
</dbReference>
<keyword evidence="4" id="KW-0238">DNA-binding</keyword>
<dbReference type="PANTHER" id="PTHR46910:SF37">
    <property type="entry name" value="ZN(II)2CYS6 TRANSCRIPTION FACTOR (EUROFUNG)"/>
    <property type="match status" value="1"/>
</dbReference>
<dbReference type="InterPro" id="IPR036864">
    <property type="entry name" value="Zn2-C6_fun-type_DNA-bd_sf"/>
</dbReference>
<dbReference type="OrthoDB" id="2123952at2759"/>
<dbReference type="AlphaFoldDB" id="A0A9P5LCD6"/>
<keyword evidence="10" id="KW-1185">Reference proteome</keyword>
<dbReference type="SMART" id="SM00906">
    <property type="entry name" value="Fungal_trans"/>
    <property type="match status" value="1"/>
</dbReference>
<comment type="subcellular location">
    <subcellularLocation>
        <location evidence="1">Nucleus</location>
    </subcellularLocation>
</comment>
<keyword evidence="6" id="KW-0539">Nucleus</keyword>
<name>A0A9P5LCD6_9HYPO</name>
<evidence type="ECO:0000256" key="3">
    <source>
        <dbReference type="ARBA" id="ARBA00023015"/>
    </source>
</evidence>
<dbReference type="Pfam" id="PF00172">
    <property type="entry name" value="Zn_clus"/>
    <property type="match status" value="1"/>
</dbReference>
<reference evidence="9" key="1">
    <citation type="submission" date="2020-03" db="EMBL/GenBank/DDBJ databases">
        <title>Draft Genome Sequence of Cylindrodendrum hubeiense.</title>
        <authorList>
            <person name="Buettner E."/>
            <person name="Kellner H."/>
        </authorList>
    </citation>
    <scope>NUCLEOTIDE SEQUENCE</scope>
    <source>
        <strain evidence="9">IHI 201604</strain>
    </source>
</reference>
<keyword evidence="5" id="KW-0804">Transcription</keyword>
<feature type="domain" description="Zn(2)-C6 fungal-type" evidence="8">
    <location>
        <begin position="21"/>
        <end position="51"/>
    </location>
</feature>
<keyword evidence="2" id="KW-0479">Metal-binding</keyword>
<dbReference type="InterPro" id="IPR001138">
    <property type="entry name" value="Zn2Cys6_DnaBD"/>
</dbReference>
<evidence type="ECO:0000256" key="2">
    <source>
        <dbReference type="ARBA" id="ARBA00022723"/>
    </source>
</evidence>
<dbReference type="GO" id="GO:0003677">
    <property type="term" value="F:DNA binding"/>
    <property type="evidence" value="ECO:0007669"/>
    <property type="project" value="UniProtKB-KW"/>
</dbReference>
<dbReference type="PANTHER" id="PTHR46910">
    <property type="entry name" value="TRANSCRIPTION FACTOR PDR1"/>
    <property type="match status" value="1"/>
</dbReference>
<dbReference type="GO" id="GO:0008270">
    <property type="term" value="F:zinc ion binding"/>
    <property type="evidence" value="ECO:0007669"/>
    <property type="project" value="InterPro"/>
</dbReference>
<evidence type="ECO:0000256" key="1">
    <source>
        <dbReference type="ARBA" id="ARBA00004123"/>
    </source>
</evidence>
<organism evidence="9 10">
    <name type="scientific">Cylindrodendrum hubeiense</name>
    <dbReference type="NCBI Taxonomy" id="595255"/>
    <lineage>
        <taxon>Eukaryota</taxon>
        <taxon>Fungi</taxon>
        <taxon>Dikarya</taxon>
        <taxon>Ascomycota</taxon>
        <taxon>Pezizomycotina</taxon>
        <taxon>Sordariomycetes</taxon>
        <taxon>Hypocreomycetidae</taxon>
        <taxon>Hypocreales</taxon>
        <taxon>Nectriaceae</taxon>
        <taxon>Cylindrodendrum</taxon>
    </lineage>
</organism>
<dbReference type="Proteomes" id="UP000722485">
    <property type="component" value="Unassembled WGS sequence"/>
</dbReference>
<proteinExistence type="predicted"/>
<evidence type="ECO:0000256" key="4">
    <source>
        <dbReference type="ARBA" id="ARBA00023125"/>
    </source>
</evidence>
<dbReference type="InterPro" id="IPR007219">
    <property type="entry name" value="XnlR_reg_dom"/>
</dbReference>
<dbReference type="Gene3D" id="4.10.240.10">
    <property type="entry name" value="Zn(2)-C6 fungal-type DNA-binding domain"/>
    <property type="match status" value="1"/>
</dbReference>
<feature type="region of interest" description="Disordered" evidence="7">
    <location>
        <begin position="56"/>
        <end position="77"/>
    </location>
</feature>
<evidence type="ECO:0000313" key="10">
    <source>
        <dbReference type="Proteomes" id="UP000722485"/>
    </source>
</evidence>
<dbReference type="SMART" id="SM00066">
    <property type="entry name" value="GAL4"/>
    <property type="match status" value="1"/>
</dbReference>
<dbReference type="GO" id="GO:0005634">
    <property type="term" value="C:nucleus"/>
    <property type="evidence" value="ECO:0007669"/>
    <property type="project" value="UniProtKB-SubCell"/>
</dbReference>
<dbReference type="Pfam" id="PF04082">
    <property type="entry name" value="Fungal_trans"/>
    <property type="match status" value="1"/>
</dbReference>
<feature type="region of interest" description="Disordered" evidence="7">
    <location>
        <begin position="100"/>
        <end position="129"/>
    </location>
</feature>
<dbReference type="PROSITE" id="PS50048">
    <property type="entry name" value="ZN2_CY6_FUNGAL_2"/>
    <property type="match status" value="1"/>
</dbReference>
<accession>A0A9P5LCD6</accession>
<gene>
    <name evidence="9" type="ORF">G7Z17_g4695</name>
</gene>
<dbReference type="CDD" id="cd00067">
    <property type="entry name" value="GAL4"/>
    <property type="match status" value="1"/>
</dbReference>
<dbReference type="GO" id="GO:0000981">
    <property type="term" value="F:DNA-binding transcription factor activity, RNA polymerase II-specific"/>
    <property type="evidence" value="ECO:0007669"/>
    <property type="project" value="InterPro"/>
</dbReference>
<dbReference type="CDD" id="cd12148">
    <property type="entry name" value="fungal_TF_MHR"/>
    <property type="match status" value="1"/>
</dbReference>
<evidence type="ECO:0000256" key="6">
    <source>
        <dbReference type="ARBA" id="ARBA00023242"/>
    </source>
</evidence>